<dbReference type="PROSITE" id="PS50853">
    <property type="entry name" value="FN3"/>
    <property type="match status" value="9"/>
</dbReference>
<feature type="compositionally biased region" description="Gly residues" evidence="1">
    <location>
        <begin position="69"/>
        <end position="86"/>
    </location>
</feature>
<feature type="compositionally biased region" description="Low complexity" evidence="1">
    <location>
        <begin position="981"/>
        <end position="996"/>
    </location>
</feature>
<feature type="domain" description="Fibronectin type-III" evidence="3">
    <location>
        <begin position="409"/>
        <end position="500"/>
    </location>
</feature>
<feature type="region of interest" description="Disordered" evidence="1">
    <location>
        <begin position="1039"/>
        <end position="1070"/>
    </location>
</feature>
<feature type="compositionally biased region" description="Basic residues" evidence="1">
    <location>
        <begin position="1060"/>
        <end position="1070"/>
    </location>
</feature>
<dbReference type="PANTHER" id="PTHR24099:SF11">
    <property type="entry name" value="FIBRONECTIN TYPE III DOMAIN-CONTAINING 3BA-RELATED"/>
    <property type="match status" value="1"/>
</dbReference>
<feature type="region of interest" description="Disordered" evidence="1">
    <location>
        <begin position="972"/>
        <end position="998"/>
    </location>
</feature>
<dbReference type="FunFam" id="2.60.40.10:FF:000373">
    <property type="entry name" value="fibronectin type-III domain-containing protein 3A isoform X1"/>
    <property type="match status" value="1"/>
</dbReference>
<feature type="domain" description="Fibronectin type-III" evidence="3">
    <location>
        <begin position="877"/>
        <end position="978"/>
    </location>
</feature>
<dbReference type="EMBL" id="BLXT01008455">
    <property type="protein sequence ID" value="GFO48911.1"/>
    <property type="molecule type" value="Genomic_DNA"/>
</dbReference>
<feature type="domain" description="Fibronectin type-III" evidence="3">
    <location>
        <begin position="783"/>
        <end position="874"/>
    </location>
</feature>
<feature type="domain" description="Fibronectin type-III" evidence="3">
    <location>
        <begin position="317"/>
        <end position="405"/>
    </location>
</feature>
<feature type="domain" description="Fibronectin type-III" evidence="3">
    <location>
        <begin position="693"/>
        <end position="782"/>
    </location>
</feature>
<dbReference type="InterPro" id="IPR036116">
    <property type="entry name" value="FN3_sf"/>
</dbReference>
<keyword evidence="2" id="KW-0472">Membrane</keyword>
<feature type="transmembrane region" description="Helical" evidence="2">
    <location>
        <begin position="1007"/>
        <end position="1030"/>
    </location>
</feature>
<feature type="domain" description="Fibronectin type-III" evidence="3">
    <location>
        <begin position="501"/>
        <end position="596"/>
    </location>
</feature>
<evidence type="ECO:0000259" key="3">
    <source>
        <dbReference type="PROSITE" id="PS50853"/>
    </source>
</evidence>
<gene>
    <name evidence="4" type="ORF">PoB_007541600</name>
</gene>
<organism evidence="4 5">
    <name type="scientific">Plakobranchus ocellatus</name>
    <dbReference type="NCBI Taxonomy" id="259542"/>
    <lineage>
        <taxon>Eukaryota</taxon>
        <taxon>Metazoa</taxon>
        <taxon>Spiralia</taxon>
        <taxon>Lophotrochozoa</taxon>
        <taxon>Mollusca</taxon>
        <taxon>Gastropoda</taxon>
        <taxon>Heterobranchia</taxon>
        <taxon>Euthyneura</taxon>
        <taxon>Panpulmonata</taxon>
        <taxon>Sacoglossa</taxon>
        <taxon>Placobranchoidea</taxon>
        <taxon>Plakobranchidae</taxon>
        <taxon>Plakobranchus</taxon>
    </lineage>
</organism>
<evidence type="ECO:0000256" key="2">
    <source>
        <dbReference type="SAM" id="Phobius"/>
    </source>
</evidence>
<dbReference type="AlphaFoldDB" id="A0AAV4DYK8"/>
<comment type="caution">
    <text evidence="4">The sequence shown here is derived from an EMBL/GenBank/DDBJ whole genome shotgun (WGS) entry which is preliminary data.</text>
</comment>
<reference evidence="4 5" key="1">
    <citation type="journal article" date="2021" name="Elife">
        <title>Chloroplast acquisition without the gene transfer in kleptoplastic sea slugs, Plakobranchus ocellatus.</title>
        <authorList>
            <person name="Maeda T."/>
            <person name="Takahashi S."/>
            <person name="Yoshida T."/>
            <person name="Shimamura S."/>
            <person name="Takaki Y."/>
            <person name="Nagai Y."/>
            <person name="Toyoda A."/>
            <person name="Suzuki Y."/>
            <person name="Arimoto A."/>
            <person name="Ishii H."/>
            <person name="Satoh N."/>
            <person name="Nishiyama T."/>
            <person name="Hasebe M."/>
            <person name="Maruyama T."/>
            <person name="Minagawa J."/>
            <person name="Obokata J."/>
            <person name="Shigenobu S."/>
        </authorList>
    </citation>
    <scope>NUCLEOTIDE SEQUENCE [LARGE SCALE GENOMIC DNA]</scope>
</reference>
<dbReference type="PANTHER" id="PTHR24099">
    <property type="entry name" value="E3 UBIQUITIN-PROTEIN LIGASE TRIM36-RELATED"/>
    <property type="match status" value="1"/>
</dbReference>
<dbReference type="InterPro" id="IPR003961">
    <property type="entry name" value="FN3_dom"/>
</dbReference>
<sequence length="1070" mass="116825">MEDDLDQEINYGGASPPLNSTDDRQLKVRNRVRKKQQLQRRSNANDGYYPNNHPGPGTRSMGPSRRNRGGGPGPGGPGGAPGGPGVNGDLSMVHNMCSPPENGPMNVEEENSLITQCLSTMPLPKVTNVEARTSVIQLSPPEYDSLELDLSDLKYELLLSDKGRDAKYKSVFCGDATEITLKDLKPVTVYHLKVCAVLSEELKGALTDPVSFQTLSCEPEIPAPPKLINKTKTSLSFRWNAVCENGSKITSYLLEYDQGLGEDSFTEVYSGLERQYKLTRLTASTKYLFRLAALNVCGKSPYSEPVGFYTNGLAPDQPQPPVLSEQFVYALTMAWEKRPNDEEFSLQMEDEATGHGFMPVYNGSNLSYMVRNLKRNTKYKFRLSAKNDEGSSKWSAVKCVKTLPERPHPPSKPQIKGKINPYSFRITWDPPNDSGGTEITKYIVELDDSQGYDTVYEGSEREHTFEQLTPGHTYRIRVACYSEGGRSDFSDCCVATTLPVVPGQCHAPKLHGKPKATSLHLKWGKPDYDGGAPVTSFTAQMISADNTKREVFRGHDQCCIVAELLPGRSYLFQVQAFNRAGAGPWSELLEVVTGAGVPEAPRAPQVNCRSPHSALVSWEVPFHNGAKVTEHRLEWQQRADTAEFTQLYMGPNLSFDAKGLTPASIYTFRVQAINSAGAGPFSPTTQFQTPASSPGPIASIKVVPGTTSVQLSWREPHTNGSDITSYNVDVGDRSTPLSVDPVSEYLLEGLQPETLYKIRVQAVNSIGVGPYSNVIKVTTRARPPTPPRLECVMVAPSSLKLKWGEGRHSDLLTYTLEMEKDDGIFQPVYTGPAHTHKVTRLTELTTYEFRIFASNEAGSGDYSDTYSFTTTKAPPPPLKAPKVTNVSQHGCVLEWQGSKPQGADSTAYILQLSCLNGRDTEYKQVYRGPNTSHQLEDLTPHTEYQARVAAVRLSSDQSGDITGGFSPGVVFSPMASEPSGHHTSAVSGSSGSSSSVEQRRPWTDQQWAAVILVAFLLVAIVSAYACHILVTYMGGDSGQFSQSSSQSSGGATPPSSGHNRGNHHGGRGFS</sequence>
<dbReference type="InterPro" id="IPR050617">
    <property type="entry name" value="E3_ligase_FN3/SPRY"/>
</dbReference>
<feature type="compositionally biased region" description="Low complexity" evidence="1">
    <location>
        <begin position="1039"/>
        <end position="1059"/>
    </location>
</feature>
<dbReference type="Proteomes" id="UP000735302">
    <property type="component" value="Unassembled WGS sequence"/>
</dbReference>
<dbReference type="InterPro" id="IPR013783">
    <property type="entry name" value="Ig-like_fold"/>
</dbReference>
<protein>
    <submittedName>
        <fullName evidence="4">Fibronectin type-iii domain-containing protein 3a</fullName>
    </submittedName>
</protein>
<keyword evidence="5" id="KW-1185">Reference proteome</keyword>
<evidence type="ECO:0000313" key="4">
    <source>
        <dbReference type="EMBL" id="GFO48911.1"/>
    </source>
</evidence>
<dbReference type="SUPFAM" id="SSF49265">
    <property type="entry name" value="Fibronectin type III"/>
    <property type="match status" value="5"/>
</dbReference>
<dbReference type="Gene3D" id="2.60.40.10">
    <property type="entry name" value="Immunoglobulins"/>
    <property type="match status" value="9"/>
</dbReference>
<dbReference type="CDD" id="cd00063">
    <property type="entry name" value="FN3"/>
    <property type="match status" value="9"/>
</dbReference>
<accession>A0AAV4DYK8</accession>
<feature type="domain" description="Fibronectin type-III" evidence="3">
    <location>
        <begin position="600"/>
        <end position="692"/>
    </location>
</feature>
<evidence type="ECO:0000256" key="1">
    <source>
        <dbReference type="SAM" id="MobiDB-lite"/>
    </source>
</evidence>
<dbReference type="PRINTS" id="PR00014">
    <property type="entry name" value="FNTYPEIII"/>
</dbReference>
<feature type="domain" description="Fibronectin type-III" evidence="3">
    <location>
        <begin position="221"/>
        <end position="313"/>
    </location>
</feature>
<feature type="domain" description="Fibronectin type-III" evidence="3">
    <location>
        <begin position="119"/>
        <end position="217"/>
    </location>
</feature>
<dbReference type="SMART" id="SM00060">
    <property type="entry name" value="FN3"/>
    <property type="match status" value="9"/>
</dbReference>
<evidence type="ECO:0000313" key="5">
    <source>
        <dbReference type="Proteomes" id="UP000735302"/>
    </source>
</evidence>
<proteinExistence type="predicted"/>
<keyword evidence="2" id="KW-1133">Transmembrane helix</keyword>
<feature type="region of interest" description="Disordered" evidence="1">
    <location>
        <begin position="1"/>
        <end position="92"/>
    </location>
</feature>
<keyword evidence="2" id="KW-0812">Transmembrane</keyword>
<name>A0AAV4DYK8_9GAST</name>
<feature type="compositionally biased region" description="Basic residues" evidence="1">
    <location>
        <begin position="27"/>
        <end position="38"/>
    </location>
</feature>
<dbReference type="Pfam" id="PF00041">
    <property type="entry name" value="fn3"/>
    <property type="match status" value="7"/>
</dbReference>